<dbReference type="Pfam" id="PF07433">
    <property type="entry name" value="DUF1513"/>
    <property type="match status" value="1"/>
</dbReference>
<proteinExistence type="predicted"/>
<dbReference type="InterPro" id="IPR008311">
    <property type="entry name" value="UCP028101"/>
</dbReference>
<organism evidence="2 3">
    <name type="scientific">Paracoccus zhejiangensis</name>
    <dbReference type="NCBI Taxonomy" id="1077935"/>
    <lineage>
        <taxon>Bacteria</taxon>
        <taxon>Pseudomonadati</taxon>
        <taxon>Pseudomonadota</taxon>
        <taxon>Alphaproteobacteria</taxon>
        <taxon>Rhodobacterales</taxon>
        <taxon>Paracoccaceae</taxon>
        <taxon>Paracoccus</taxon>
    </lineage>
</organism>
<dbReference type="InterPro" id="IPR011044">
    <property type="entry name" value="Quino_amine_DH_bsu"/>
</dbReference>
<accession>A0A2H5EXG6</accession>
<dbReference type="OrthoDB" id="5624218at2"/>
<dbReference type="KEGG" id="pzh:CX676_07225"/>
<dbReference type="InterPro" id="IPR006311">
    <property type="entry name" value="TAT_signal"/>
</dbReference>
<evidence type="ECO:0000313" key="3">
    <source>
        <dbReference type="Proteomes" id="UP000234530"/>
    </source>
</evidence>
<feature type="signal peptide" evidence="1">
    <location>
        <begin position="1"/>
        <end position="24"/>
    </location>
</feature>
<dbReference type="EMBL" id="CP025430">
    <property type="protein sequence ID" value="AUH63980.1"/>
    <property type="molecule type" value="Genomic_DNA"/>
</dbReference>
<keyword evidence="3" id="KW-1185">Reference proteome</keyword>
<dbReference type="AlphaFoldDB" id="A0A2H5EXG6"/>
<dbReference type="PIRSF" id="PIRSF028101">
    <property type="entry name" value="UCP028101"/>
    <property type="match status" value="1"/>
</dbReference>
<keyword evidence="1" id="KW-0732">Signal</keyword>
<dbReference type="Proteomes" id="UP000234530">
    <property type="component" value="Chromosome"/>
</dbReference>
<name>A0A2H5EXG6_9RHOB</name>
<gene>
    <name evidence="2" type="ORF">CX676_07225</name>
</gene>
<dbReference type="PROSITE" id="PS51318">
    <property type="entry name" value="TAT"/>
    <property type="match status" value="1"/>
</dbReference>
<protein>
    <submittedName>
        <fullName evidence="2">DUF1513 domain-containing protein</fullName>
    </submittedName>
</protein>
<evidence type="ECO:0000256" key="1">
    <source>
        <dbReference type="SAM" id="SignalP"/>
    </source>
</evidence>
<sequence length="358" mass="37705">MRTNRRSFLAALLAASAVPRLSWADAGSPSFLACAREADESYALYGLTEGGADTFRVPLPARGHAGAGHPTRPEAVVFARRPGAYALVLDCAGGEVRHRLTPPEGRQFNGHGVFIAGGDLLVTTEQRAEDSAGYLGLWSVTDNYRRIGERPTGGIGPHEVVRLADDTLVIGNGGIATDPADRTKLNIPVMRPNLAYLSPEGDLLETVELAEDLHFNSIRHLAVGPGGVVGFAMQWEGDPEAIVPLLGLHRRGAAPVLASAPEVEQRVLQGYAGSIAFDRTGAEVAITSPRGGRLHRFDAAGSFLGAVTRADVCGLAGLAQGFLMTDGSGGVLMSEGEAVRPLARSPRNWDNHVIALSV</sequence>
<dbReference type="RefSeq" id="WP_101752021.1">
    <property type="nucleotide sequence ID" value="NZ_CP025430.1"/>
</dbReference>
<feature type="chain" id="PRO_5014167611" evidence="1">
    <location>
        <begin position="25"/>
        <end position="358"/>
    </location>
</feature>
<dbReference type="SUPFAM" id="SSF50969">
    <property type="entry name" value="YVTN repeat-like/Quinoprotein amine dehydrogenase"/>
    <property type="match status" value="1"/>
</dbReference>
<evidence type="ECO:0000313" key="2">
    <source>
        <dbReference type="EMBL" id="AUH63980.1"/>
    </source>
</evidence>
<reference evidence="2 3" key="1">
    <citation type="journal article" date="2013" name="Antonie Van Leeuwenhoek">
        <title>Paracoccus zhejiangensis sp. nov., isolated from activated sludge in wastewater-treatment system.</title>
        <authorList>
            <person name="Wu Z.G."/>
            <person name="Zhang D.F."/>
            <person name="Liu Y.L."/>
            <person name="Wang F."/>
            <person name="Jiang X."/>
            <person name="Li C."/>
            <person name="Li S.P."/>
            <person name="Hong Q."/>
            <person name="Li W.J."/>
        </authorList>
    </citation>
    <scope>NUCLEOTIDE SEQUENCE [LARGE SCALE GENOMIC DNA]</scope>
    <source>
        <strain evidence="2 3">J6</strain>
    </source>
</reference>